<proteinExistence type="predicted"/>
<accession>A0AAV4LKG8</accession>
<reference evidence="1" key="1">
    <citation type="journal article" date="2023" name="Int. J. Syst. Evol. Microbiol.">
        <title>Collibacillus ludicampi gen. nov., sp. nov., a new soil bacterium of the family Alicyclobacillaceae.</title>
        <authorList>
            <person name="Jojima T."/>
            <person name="Ioku Y."/>
            <person name="Fukuta Y."/>
            <person name="Shirasaka N."/>
            <person name="Matsumura Y."/>
            <person name="Mori M."/>
        </authorList>
    </citation>
    <scope>NUCLEOTIDE SEQUENCE</scope>
    <source>
        <strain evidence="1">TP075</strain>
    </source>
</reference>
<organism evidence="1 2">
    <name type="scientific">Collibacillus ludicampi</name>
    <dbReference type="NCBI Taxonomy" id="2771369"/>
    <lineage>
        <taxon>Bacteria</taxon>
        <taxon>Bacillati</taxon>
        <taxon>Bacillota</taxon>
        <taxon>Bacilli</taxon>
        <taxon>Bacillales</taxon>
        <taxon>Alicyclobacillaceae</taxon>
        <taxon>Collibacillus</taxon>
    </lineage>
</organism>
<dbReference type="Proteomes" id="UP001057291">
    <property type="component" value="Unassembled WGS sequence"/>
</dbReference>
<comment type="caution">
    <text evidence="1">The sequence shown here is derived from an EMBL/GenBank/DDBJ whole genome shotgun (WGS) entry which is preliminary data.</text>
</comment>
<dbReference type="AlphaFoldDB" id="A0AAV4LKG8"/>
<keyword evidence="2" id="KW-1185">Reference proteome</keyword>
<dbReference type="InterPro" id="IPR025619">
    <property type="entry name" value="YlzJ"/>
</dbReference>
<evidence type="ECO:0000313" key="2">
    <source>
        <dbReference type="Proteomes" id="UP001057291"/>
    </source>
</evidence>
<protein>
    <recommendedName>
        <fullName evidence="3">YlzJ-like protein</fullName>
    </recommendedName>
</protein>
<sequence length="76" mass="8730">MYWAAIPMEAVFDGFETMTCNWKEIEYQGVKLLVEPYENGLGKVVRLLSPDPYDYLKADFAPGAVIPLHDSRISRY</sequence>
<dbReference type="Pfam" id="PF14035">
    <property type="entry name" value="YlzJ"/>
    <property type="match status" value="1"/>
</dbReference>
<evidence type="ECO:0008006" key="3">
    <source>
        <dbReference type="Google" id="ProtNLM"/>
    </source>
</evidence>
<dbReference type="EMBL" id="BOQE01000001">
    <property type="protein sequence ID" value="GIM47862.1"/>
    <property type="molecule type" value="Genomic_DNA"/>
</dbReference>
<name>A0AAV4LKG8_9BACL</name>
<evidence type="ECO:0000313" key="1">
    <source>
        <dbReference type="EMBL" id="GIM47862.1"/>
    </source>
</evidence>
<gene>
    <name evidence="1" type="ORF">DNHGIG_34110</name>
</gene>